<evidence type="ECO:0000256" key="1">
    <source>
        <dbReference type="SAM" id="MobiDB-lite"/>
    </source>
</evidence>
<feature type="domain" description="HMA" evidence="2">
    <location>
        <begin position="31"/>
        <end position="96"/>
    </location>
</feature>
<evidence type="ECO:0000313" key="4">
    <source>
        <dbReference type="Proteomes" id="UP001518140"/>
    </source>
</evidence>
<evidence type="ECO:0000259" key="2">
    <source>
        <dbReference type="PROSITE" id="PS50846"/>
    </source>
</evidence>
<gene>
    <name evidence="3" type="ORF">G6048_17315</name>
</gene>
<dbReference type="InterPro" id="IPR006121">
    <property type="entry name" value="HMA_dom"/>
</dbReference>
<proteinExistence type="predicted"/>
<dbReference type="RefSeq" id="WP_165340436.1">
    <property type="nucleotide sequence ID" value="NZ_JAAKZX010000047.1"/>
</dbReference>
<organism evidence="3 4">
    <name type="scientific">Streptomyces ureilyticus</name>
    <dbReference type="NCBI Taxonomy" id="1775131"/>
    <lineage>
        <taxon>Bacteria</taxon>
        <taxon>Bacillati</taxon>
        <taxon>Actinomycetota</taxon>
        <taxon>Actinomycetes</taxon>
        <taxon>Kitasatosporales</taxon>
        <taxon>Streptomycetaceae</taxon>
        <taxon>Streptomyces</taxon>
    </lineage>
</organism>
<dbReference type="SUPFAM" id="SSF55008">
    <property type="entry name" value="HMA, heavy metal-associated domain"/>
    <property type="match status" value="1"/>
</dbReference>
<keyword evidence="4" id="KW-1185">Reference proteome</keyword>
<name>A0ABX0DPP5_9ACTN</name>
<sequence>MTTQTNSSSSSGSCCGSCGSGATVDIEGVGVTTTYKVSGMTCGHCESSVSQEVSALDGVTAVKAVARTGEVTVTSAAPLDEAAVRAAVDEAGYELVGRV</sequence>
<protein>
    <submittedName>
        <fullName evidence="3">Heavy-metal-associated domain-containing protein</fullName>
    </submittedName>
</protein>
<reference evidence="3 4" key="1">
    <citation type="submission" date="2020-02" db="EMBL/GenBank/DDBJ databases">
        <title>Whole-genome analyses of novel actinobacteria.</title>
        <authorList>
            <person name="Sahin N."/>
            <person name="Tokatli A."/>
        </authorList>
    </citation>
    <scope>NUCLEOTIDE SEQUENCE [LARGE SCALE GENOMIC DNA]</scope>
    <source>
        <strain evidence="3 4">YC419</strain>
    </source>
</reference>
<dbReference type="PROSITE" id="PS50846">
    <property type="entry name" value="HMA_2"/>
    <property type="match status" value="1"/>
</dbReference>
<dbReference type="InterPro" id="IPR036163">
    <property type="entry name" value="HMA_dom_sf"/>
</dbReference>
<comment type="caution">
    <text evidence="3">The sequence shown here is derived from an EMBL/GenBank/DDBJ whole genome shotgun (WGS) entry which is preliminary data.</text>
</comment>
<feature type="region of interest" description="Disordered" evidence="1">
    <location>
        <begin position="1"/>
        <end position="22"/>
    </location>
</feature>
<evidence type="ECO:0000313" key="3">
    <source>
        <dbReference type="EMBL" id="NGO43836.1"/>
    </source>
</evidence>
<accession>A0ABX0DPP5</accession>
<dbReference type="EMBL" id="JAAKZX010000047">
    <property type="protein sequence ID" value="NGO43836.1"/>
    <property type="molecule type" value="Genomic_DNA"/>
</dbReference>
<dbReference type="Proteomes" id="UP001518140">
    <property type="component" value="Unassembled WGS sequence"/>
</dbReference>
<dbReference type="Pfam" id="PF00403">
    <property type="entry name" value="HMA"/>
    <property type="match status" value="1"/>
</dbReference>
<dbReference type="CDD" id="cd00371">
    <property type="entry name" value="HMA"/>
    <property type="match status" value="1"/>
</dbReference>
<dbReference type="Gene3D" id="3.30.70.100">
    <property type="match status" value="1"/>
</dbReference>